<evidence type="ECO:0000259" key="3">
    <source>
        <dbReference type="PROSITE" id="PS50112"/>
    </source>
</evidence>
<evidence type="ECO:0000313" key="5">
    <source>
        <dbReference type="EMBL" id="GAE26782.1"/>
    </source>
</evidence>
<dbReference type="GO" id="GO:0016791">
    <property type="term" value="F:phosphatase activity"/>
    <property type="evidence" value="ECO:0007669"/>
    <property type="project" value="TreeGrafter"/>
</dbReference>
<sequence length="400" mass="46422">MESNLNTLPGGLLTLSKDYEILSINQTLLDMLHYDKEQLMGKSVRSILYKSTQAFFQFIFHPLFIQKQEVEELHLQFMSQKGEEVPVLMYASAKEDESISCVVVSNKKRNNYENQLLEAKRIAEERLVEKEQLNAELKRVLEYLEKKQEEILRINKQNHQYKMDTQKELKLAKKIQETILTEAIDNEHLQIESFYQASNELSGDIYGFYQINENQYGIILLDVMGHGISSSLITMSLVTLFQRLISKGVPSNQIMKELDDQMHHFFESDDDAWHYCTAIYILIDTKEQTVEYINAGHPPAIYRDSTGVQKELKTQGPPIGSFKGINFKSSQFSYTRGARILLYTDGVSDPLEQDYLSSWIDQHAFDSLHGCKEKLSKTLQEERNSYYRSDDQCFILIDLK</sequence>
<dbReference type="AlphaFoldDB" id="W4Q470"/>
<keyword evidence="1" id="KW-0378">Hydrolase</keyword>
<dbReference type="PROSITE" id="PS50112">
    <property type="entry name" value="PAS"/>
    <property type="match status" value="1"/>
</dbReference>
<feature type="coiled-coil region" evidence="2">
    <location>
        <begin position="113"/>
        <end position="164"/>
    </location>
</feature>
<dbReference type="InterPro" id="IPR001932">
    <property type="entry name" value="PPM-type_phosphatase-like_dom"/>
</dbReference>
<dbReference type="InterPro" id="IPR052016">
    <property type="entry name" value="Bact_Sigma-Reg"/>
</dbReference>
<organism evidence="5 6">
    <name type="scientific">Halalkalibacter wakoensis JCM 9140</name>
    <dbReference type="NCBI Taxonomy" id="1236970"/>
    <lineage>
        <taxon>Bacteria</taxon>
        <taxon>Bacillati</taxon>
        <taxon>Bacillota</taxon>
        <taxon>Bacilli</taxon>
        <taxon>Bacillales</taxon>
        <taxon>Bacillaceae</taxon>
        <taxon>Halalkalibacter</taxon>
    </lineage>
</organism>
<dbReference type="InterPro" id="IPR035965">
    <property type="entry name" value="PAS-like_dom_sf"/>
</dbReference>
<name>W4Q470_9BACI</name>
<accession>W4Q470</accession>
<keyword evidence="6" id="KW-1185">Reference proteome</keyword>
<feature type="domain" description="PPM-type phosphatase" evidence="4">
    <location>
        <begin position="188"/>
        <end position="399"/>
    </location>
</feature>
<evidence type="ECO:0000256" key="1">
    <source>
        <dbReference type="ARBA" id="ARBA00022801"/>
    </source>
</evidence>
<dbReference type="SUPFAM" id="SSF55785">
    <property type="entry name" value="PYP-like sensor domain (PAS domain)"/>
    <property type="match status" value="1"/>
</dbReference>
<dbReference type="InterPro" id="IPR000014">
    <property type="entry name" value="PAS"/>
</dbReference>
<dbReference type="Pfam" id="PF07228">
    <property type="entry name" value="SpoIIE"/>
    <property type="match status" value="1"/>
</dbReference>
<feature type="domain" description="PAS" evidence="3">
    <location>
        <begin position="1"/>
        <end position="62"/>
    </location>
</feature>
<dbReference type="OrthoDB" id="9763484at2"/>
<protein>
    <submittedName>
        <fullName evidence="5">Serine phosphatase RsbU</fullName>
    </submittedName>
</protein>
<evidence type="ECO:0000256" key="2">
    <source>
        <dbReference type="SAM" id="Coils"/>
    </source>
</evidence>
<evidence type="ECO:0000313" key="6">
    <source>
        <dbReference type="Proteomes" id="UP000018890"/>
    </source>
</evidence>
<dbReference type="Gene3D" id="3.60.40.10">
    <property type="entry name" value="PPM-type phosphatase domain"/>
    <property type="match status" value="1"/>
</dbReference>
<dbReference type="PANTHER" id="PTHR43156:SF14">
    <property type="entry name" value="PHOSPHOSERINE PHOSPHATASE RSBP"/>
    <property type="match status" value="1"/>
</dbReference>
<comment type="caution">
    <text evidence="5">The sequence shown here is derived from an EMBL/GenBank/DDBJ whole genome shotgun (WGS) entry which is preliminary data.</text>
</comment>
<dbReference type="Proteomes" id="UP000018890">
    <property type="component" value="Unassembled WGS sequence"/>
</dbReference>
<evidence type="ECO:0000259" key="4">
    <source>
        <dbReference type="PROSITE" id="PS51746"/>
    </source>
</evidence>
<proteinExistence type="predicted"/>
<gene>
    <name evidence="5" type="ORF">JCM9140_2879</name>
</gene>
<dbReference type="RefSeq" id="WP_034747023.1">
    <property type="nucleotide sequence ID" value="NZ_BAUT01000032.1"/>
</dbReference>
<dbReference type="PROSITE" id="PS51746">
    <property type="entry name" value="PPM_2"/>
    <property type="match status" value="1"/>
</dbReference>
<dbReference type="Pfam" id="PF13426">
    <property type="entry name" value="PAS_9"/>
    <property type="match status" value="1"/>
</dbReference>
<dbReference type="PANTHER" id="PTHR43156">
    <property type="entry name" value="STAGE II SPORULATION PROTEIN E-RELATED"/>
    <property type="match status" value="1"/>
</dbReference>
<dbReference type="SMART" id="SM00331">
    <property type="entry name" value="PP2C_SIG"/>
    <property type="match status" value="1"/>
</dbReference>
<dbReference type="InterPro" id="IPR036457">
    <property type="entry name" value="PPM-type-like_dom_sf"/>
</dbReference>
<reference evidence="5" key="1">
    <citation type="journal article" date="2014" name="Genome Announc.">
        <title>Draft Genome Sequences of Three Alkaliphilic Bacillus Strains, Bacillus wakoensis JCM 9140T, Bacillus akibai JCM 9157T, and Bacillus hemicellulosilyticus JCM 9152T.</title>
        <authorList>
            <person name="Yuki M."/>
            <person name="Oshima K."/>
            <person name="Suda W."/>
            <person name="Oshida Y."/>
            <person name="Kitamura K."/>
            <person name="Iida T."/>
            <person name="Hattori M."/>
            <person name="Ohkuma M."/>
        </authorList>
    </citation>
    <scope>NUCLEOTIDE SEQUENCE [LARGE SCALE GENOMIC DNA]</scope>
    <source>
        <strain evidence="5">JCM 9140</strain>
    </source>
</reference>
<dbReference type="STRING" id="1236970.JCM9140_2879"/>
<dbReference type="CDD" id="cd00130">
    <property type="entry name" value="PAS"/>
    <property type="match status" value="1"/>
</dbReference>
<dbReference type="SUPFAM" id="SSF81606">
    <property type="entry name" value="PP2C-like"/>
    <property type="match status" value="1"/>
</dbReference>
<keyword evidence="2" id="KW-0175">Coiled coil</keyword>
<dbReference type="EMBL" id="BAUT01000032">
    <property type="protein sequence ID" value="GAE26782.1"/>
    <property type="molecule type" value="Genomic_DNA"/>
</dbReference>
<dbReference type="Gene3D" id="3.30.450.20">
    <property type="entry name" value="PAS domain"/>
    <property type="match status" value="1"/>
</dbReference>